<protein>
    <submittedName>
        <fullName evidence="1">Uncharacterized protein</fullName>
    </submittedName>
</protein>
<dbReference type="EMBL" id="JBHRZT010000072">
    <property type="protein sequence ID" value="MFC3886288.1"/>
    <property type="molecule type" value="Genomic_DNA"/>
</dbReference>
<comment type="caution">
    <text evidence="1">The sequence shown here is derived from an EMBL/GenBank/DDBJ whole genome shotgun (WGS) entry which is preliminary data.</text>
</comment>
<proteinExistence type="predicted"/>
<accession>A0ABV8B7H9</accession>
<dbReference type="Gene3D" id="3.50.50.60">
    <property type="entry name" value="FAD/NAD(P)-binding domain"/>
    <property type="match status" value="1"/>
</dbReference>
<dbReference type="Proteomes" id="UP001595752">
    <property type="component" value="Unassembled WGS sequence"/>
</dbReference>
<feature type="non-terminal residue" evidence="1">
    <location>
        <position position="1"/>
    </location>
</feature>
<dbReference type="InterPro" id="IPR036188">
    <property type="entry name" value="FAD/NAD-bd_sf"/>
</dbReference>
<evidence type="ECO:0000313" key="2">
    <source>
        <dbReference type="Proteomes" id="UP001595752"/>
    </source>
</evidence>
<organism evidence="1 2">
    <name type="scientific">Bacillus songklensis</name>
    <dbReference type="NCBI Taxonomy" id="1069116"/>
    <lineage>
        <taxon>Bacteria</taxon>
        <taxon>Bacillati</taxon>
        <taxon>Bacillota</taxon>
        <taxon>Bacilli</taxon>
        <taxon>Bacillales</taxon>
        <taxon>Bacillaceae</taxon>
        <taxon>Bacillus</taxon>
    </lineage>
</organism>
<gene>
    <name evidence="1" type="ORF">ACFOU2_23485</name>
</gene>
<keyword evidence="2" id="KW-1185">Reference proteome</keyword>
<evidence type="ECO:0000313" key="1">
    <source>
        <dbReference type="EMBL" id="MFC3886288.1"/>
    </source>
</evidence>
<sequence length="131" mass="15444">NVALIWFVFSSTHFNQINLRYYEQGASFVHDNLSGANQIQSLFEWGEDGVPALTEQDESTITSNLFLLGPNVRHKQVIFCFIYKFRQRFAIVAKEILERNNIPYKEEVFEKYRRNQMFLDDLSCCEVKCEC</sequence>
<reference evidence="2" key="1">
    <citation type="journal article" date="2019" name="Int. J. Syst. Evol. Microbiol.">
        <title>The Global Catalogue of Microorganisms (GCM) 10K type strain sequencing project: providing services to taxonomists for standard genome sequencing and annotation.</title>
        <authorList>
            <consortium name="The Broad Institute Genomics Platform"/>
            <consortium name="The Broad Institute Genome Sequencing Center for Infectious Disease"/>
            <person name="Wu L."/>
            <person name="Ma J."/>
        </authorList>
    </citation>
    <scope>NUCLEOTIDE SEQUENCE [LARGE SCALE GENOMIC DNA]</scope>
    <source>
        <strain evidence="2">CCUG 61889</strain>
    </source>
</reference>
<name>A0ABV8B7H9_9BACI</name>